<dbReference type="NCBIfam" id="TIGR00531">
    <property type="entry name" value="BCCP"/>
    <property type="match status" value="1"/>
</dbReference>
<dbReference type="AlphaFoldDB" id="A0A160VE67"/>
<dbReference type="FunFam" id="2.40.50.100:FF:000003">
    <property type="entry name" value="Acetyl-CoA carboxylase biotin carboxyl carrier protein"/>
    <property type="match status" value="1"/>
</dbReference>
<dbReference type="PROSITE" id="PS50968">
    <property type="entry name" value="BIOTINYL_LIPOYL"/>
    <property type="match status" value="1"/>
</dbReference>
<accession>A0A160VE67</accession>
<protein>
    <recommendedName>
        <fullName evidence="1">Biotin carboxyl carrier protein of acetyl-CoA carboxylase</fullName>
    </recommendedName>
</protein>
<reference evidence="5" key="1">
    <citation type="submission" date="2015-10" db="EMBL/GenBank/DDBJ databases">
        <authorList>
            <person name="Gilbert D.G."/>
        </authorList>
    </citation>
    <scope>NUCLEOTIDE SEQUENCE</scope>
</reference>
<dbReference type="CDD" id="cd06850">
    <property type="entry name" value="biotinyl_domain"/>
    <property type="match status" value="1"/>
</dbReference>
<dbReference type="InterPro" id="IPR000089">
    <property type="entry name" value="Biotin_lipoyl"/>
</dbReference>
<dbReference type="EMBL" id="FAXC01000128">
    <property type="protein sequence ID" value="CUV08816.1"/>
    <property type="molecule type" value="Genomic_DNA"/>
</dbReference>
<dbReference type="InterPro" id="IPR001249">
    <property type="entry name" value="AcCoA_biotinCC"/>
</dbReference>
<name>A0A160VE67_9ZZZZ</name>
<feature type="region of interest" description="Disordered" evidence="3">
    <location>
        <begin position="39"/>
        <end position="73"/>
    </location>
</feature>
<dbReference type="GO" id="GO:0009317">
    <property type="term" value="C:acetyl-CoA carboxylase complex"/>
    <property type="evidence" value="ECO:0007669"/>
    <property type="project" value="InterPro"/>
</dbReference>
<dbReference type="Gene3D" id="2.40.50.100">
    <property type="match status" value="1"/>
</dbReference>
<dbReference type="InterPro" id="IPR011053">
    <property type="entry name" value="Single_hybrid_motif"/>
</dbReference>
<gene>
    <name evidence="5" type="ORF">MGWOODY_Mmi2000</name>
</gene>
<keyword evidence="2" id="KW-0092">Biotin</keyword>
<dbReference type="GO" id="GO:0006633">
    <property type="term" value="P:fatty acid biosynthetic process"/>
    <property type="evidence" value="ECO:0007669"/>
    <property type="project" value="InterPro"/>
</dbReference>
<dbReference type="SUPFAM" id="SSF51230">
    <property type="entry name" value="Single hybrid motif"/>
    <property type="match status" value="1"/>
</dbReference>
<evidence type="ECO:0000256" key="2">
    <source>
        <dbReference type="ARBA" id="ARBA00023267"/>
    </source>
</evidence>
<dbReference type="Pfam" id="PF00364">
    <property type="entry name" value="Biotin_lipoyl"/>
    <property type="match status" value="1"/>
</dbReference>
<organism evidence="5">
    <name type="scientific">hydrothermal vent metagenome</name>
    <dbReference type="NCBI Taxonomy" id="652676"/>
    <lineage>
        <taxon>unclassified sequences</taxon>
        <taxon>metagenomes</taxon>
        <taxon>ecological metagenomes</taxon>
    </lineage>
</organism>
<sequence length="148" mass="16170">MWQDKLKEIIYILENSDVNEIEATFWGRRFRVVKSASLKVSSPSTPAVTTSTAPSSKPEPSAEAVQLSSGENMLSPMPGTFYLASSPDADPFVKEGDSISEGDTLCIIEAMKIMNEIEAEQNGTITKILVENGKPVEYNQPLFVINPS</sequence>
<evidence type="ECO:0000259" key="4">
    <source>
        <dbReference type="PROSITE" id="PS50968"/>
    </source>
</evidence>
<feature type="domain" description="Lipoyl-binding" evidence="4">
    <location>
        <begin position="70"/>
        <end position="146"/>
    </location>
</feature>
<dbReference type="PANTHER" id="PTHR45266">
    <property type="entry name" value="OXALOACETATE DECARBOXYLASE ALPHA CHAIN"/>
    <property type="match status" value="1"/>
</dbReference>
<dbReference type="GO" id="GO:0003989">
    <property type="term" value="F:acetyl-CoA carboxylase activity"/>
    <property type="evidence" value="ECO:0007669"/>
    <property type="project" value="InterPro"/>
</dbReference>
<dbReference type="PANTHER" id="PTHR45266:SF3">
    <property type="entry name" value="OXALOACETATE DECARBOXYLASE ALPHA CHAIN"/>
    <property type="match status" value="1"/>
</dbReference>
<evidence type="ECO:0000256" key="3">
    <source>
        <dbReference type="SAM" id="MobiDB-lite"/>
    </source>
</evidence>
<dbReference type="InterPro" id="IPR050709">
    <property type="entry name" value="Biotin_Carboxyl_Carrier/Decarb"/>
</dbReference>
<dbReference type="PRINTS" id="PR01071">
    <property type="entry name" value="ACOABIOTINCC"/>
</dbReference>
<proteinExistence type="predicted"/>
<evidence type="ECO:0000313" key="5">
    <source>
        <dbReference type="EMBL" id="CUV08816.1"/>
    </source>
</evidence>
<feature type="compositionally biased region" description="Low complexity" evidence="3">
    <location>
        <begin position="39"/>
        <end position="58"/>
    </location>
</feature>
<evidence type="ECO:0000256" key="1">
    <source>
        <dbReference type="ARBA" id="ARBA00017562"/>
    </source>
</evidence>